<keyword evidence="4 8" id="KW-0418">Kinase</keyword>
<dbReference type="Gene3D" id="3.90.1200.10">
    <property type="match status" value="1"/>
</dbReference>
<keyword evidence="2" id="KW-0808">Transferase</keyword>
<sequence>MDHDQPRTGPLHFDPISKNDPASVATSLGRNGWMRDDEILVGVESAGEGNMNCTLRTTLRDQAGRERTLILKQSRPWVEKYPSIAAPVERAWSEARFYECVSSVASVAAQTPTLVGKDTANYTLCLTDLPGSVDMTDAYGEASLPLDAAARWLGPLHSIDLQPEQCAAFQNLELRKLNHQHLFVIPLQSQLPIDLELITTGLETTRQQVIADDNLLAIAKQMGELYVDADSWNDPHARLLHGDYYPCSFLRCPSTDSADAPSLFVIDPEFCFVGPPEFDLGVLLAHALFCGIDCEGAKQQILTAYCGGAVIRHDLWTRFAGFEILRRLLGVAQLPLTATLETKCQWIDVARAWIR</sequence>
<evidence type="ECO:0000256" key="6">
    <source>
        <dbReference type="SAM" id="MobiDB-lite"/>
    </source>
</evidence>
<dbReference type="RefSeq" id="WP_145208581.1">
    <property type="nucleotide sequence ID" value="NZ_CP036432.1"/>
</dbReference>
<dbReference type="SUPFAM" id="SSF56112">
    <property type="entry name" value="Protein kinase-like (PK-like)"/>
    <property type="match status" value="1"/>
</dbReference>
<evidence type="ECO:0000313" key="9">
    <source>
        <dbReference type="Proteomes" id="UP000318081"/>
    </source>
</evidence>
<gene>
    <name evidence="8" type="ORF">TBK1r_15400</name>
</gene>
<dbReference type="PANTHER" id="PTHR34273">
    <property type="entry name" value="METHYLTHIORIBOSE KINASE"/>
    <property type="match status" value="1"/>
</dbReference>
<accession>A0ABX5XL46</accession>
<dbReference type="Gene3D" id="3.30.200.20">
    <property type="entry name" value="Phosphorylase Kinase, domain 1"/>
    <property type="match status" value="1"/>
</dbReference>
<dbReference type="EMBL" id="CP036432">
    <property type="protein sequence ID" value="QDV82609.1"/>
    <property type="molecule type" value="Genomic_DNA"/>
</dbReference>
<dbReference type="GO" id="GO:0016301">
    <property type="term" value="F:kinase activity"/>
    <property type="evidence" value="ECO:0007669"/>
    <property type="project" value="UniProtKB-KW"/>
</dbReference>
<dbReference type="PANTHER" id="PTHR34273:SF2">
    <property type="entry name" value="METHYLTHIORIBOSE KINASE"/>
    <property type="match status" value="1"/>
</dbReference>
<evidence type="ECO:0000256" key="3">
    <source>
        <dbReference type="ARBA" id="ARBA00022741"/>
    </source>
</evidence>
<dbReference type="Pfam" id="PF01636">
    <property type="entry name" value="APH"/>
    <property type="match status" value="1"/>
</dbReference>
<dbReference type="InterPro" id="IPR002575">
    <property type="entry name" value="Aminoglycoside_PTrfase"/>
</dbReference>
<proteinExistence type="inferred from homology"/>
<comment type="similarity">
    <text evidence="1">Belongs to the methylthioribose kinase family.</text>
</comment>
<feature type="region of interest" description="Disordered" evidence="6">
    <location>
        <begin position="1"/>
        <end position="28"/>
    </location>
</feature>
<evidence type="ECO:0000313" key="8">
    <source>
        <dbReference type="EMBL" id="QDV82609.1"/>
    </source>
</evidence>
<evidence type="ECO:0000256" key="4">
    <source>
        <dbReference type="ARBA" id="ARBA00022777"/>
    </source>
</evidence>
<evidence type="ECO:0000259" key="7">
    <source>
        <dbReference type="Pfam" id="PF01636"/>
    </source>
</evidence>
<evidence type="ECO:0000256" key="1">
    <source>
        <dbReference type="ARBA" id="ARBA00010165"/>
    </source>
</evidence>
<evidence type="ECO:0000256" key="5">
    <source>
        <dbReference type="ARBA" id="ARBA00022840"/>
    </source>
</evidence>
<reference evidence="8 9" key="1">
    <citation type="submission" date="2019-02" db="EMBL/GenBank/DDBJ databases">
        <title>Deep-cultivation of Planctomycetes and their phenomic and genomic characterization uncovers novel biology.</title>
        <authorList>
            <person name="Wiegand S."/>
            <person name="Jogler M."/>
            <person name="Boedeker C."/>
            <person name="Pinto D."/>
            <person name="Vollmers J."/>
            <person name="Rivas-Marin E."/>
            <person name="Kohn T."/>
            <person name="Peeters S.H."/>
            <person name="Heuer A."/>
            <person name="Rast P."/>
            <person name="Oberbeckmann S."/>
            <person name="Bunk B."/>
            <person name="Jeske O."/>
            <person name="Meyerdierks A."/>
            <person name="Storesund J.E."/>
            <person name="Kallscheuer N."/>
            <person name="Luecker S."/>
            <person name="Lage O.M."/>
            <person name="Pohl T."/>
            <person name="Merkel B.J."/>
            <person name="Hornburger P."/>
            <person name="Mueller R.-W."/>
            <person name="Bruemmer F."/>
            <person name="Labrenz M."/>
            <person name="Spormann A.M."/>
            <person name="Op den Camp H."/>
            <person name="Overmann J."/>
            <person name="Amann R."/>
            <person name="Jetten M.S.M."/>
            <person name="Mascher T."/>
            <person name="Medema M.H."/>
            <person name="Devos D.P."/>
            <person name="Kaster A.-K."/>
            <person name="Ovreas L."/>
            <person name="Rohde M."/>
            <person name="Galperin M.Y."/>
            <person name="Jogler C."/>
        </authorList>
    </citation>
    <scope>NUCLEOTIDE SEQUENCE [LARGE SCALE GENOMIC DNA]</scope>
    <source>
        <strain evidence="8 9">TBK1r</strain>
    </source>
</reference>
<name>A0ABX5XL46_9BACT</name>
<dbReference type="InterPro" id="IPR011009">
    <property type="entry name" value="Kinase-like_dom_sf"/>
</dbReference>
<dbReference type="Proteomes" id="UP000318081">
    <property type="component" value="Chromosome"/>
</dbReference>
<keyword evidence="3" id="KW-0547">Nucleotide-binding</keyword>
<evidence type="ECO:0000256" key="2">
    <source>
        <dbReference type="ARBA" id="ARBA00022679"/>
    </source>
</evidence>
<feature type="domain" description="Aminoglycoside phosphotransferase" evidence="7">
    <location>
        <begin position="75"/>
        <end position="316"/>
    </location>
</feature>
<keyword evidence="5" id="KW-0067">ATP-binding</keyword>
<protein>
    <submittedName>
        <fullName evidence="8">Methylthioribose kinase</fullName>
    </submittedName>
</protein>
<keyword evidence="9" id="KW-1185">Reference proteome</keyword>
<organism evidence="8 9">
    <name type="scientific">Stieleria magnilauensis</name>
    <dbReference type="NCBI Taxonomy" id="2527963"/>
    <lineage>
        <taxon>Bacteria</taxon>
        <taxon>Pseudomonadati</taxon>
        <taxon>Planctomycetota</taxon>
        <taxon>Planctomycetia</taxon>
        <taxon>Pirellulales</taxon>
        <taxon>Pirellulaceae</taxon>
        <taxon>Stieleria</taxon>
    </lineage>
</organism>